<gene>
    <name evidence="3" type="ORF">B1A_17073</name>
</gene>
<dbReference type="Pfam" id="PF20256">
    <property type="entry name" value="MoCoBD_2"/>
    <property type="match status" value="1"/>
</dbReference>
<dbReference type="AlphaFoldDB" id="T0YTL6"/>
<dbReference type="InterPro" id="IPR046867">
    <property type="entry name" value="AldOxase/xan_DH_MoCoBD2"/>
</dbReference>
<comment type="caution">
    <text evidence="3">The sequence shown here is derived from an EMBL/GenBank/DDBJ whole genome shotgun (WGS) entry which is preliminary data.</text>
</comment>
<dbReference type="InterPro" id="IPR037165">
    <property type="entry name" value="AldOxase/xan_DH_Mopterin-bd_sf"/>
</dbReference>
<dbReference type="InterPro" id="IPR052516">
    <property type="entry name" value="N-heterocyclic_Hydroxylase"/>
</dbReference>
<proteinExistence type="predicted"/>
<feature type="non-terminal residue" evidence="3">
    <location>
        <position position="203"/>
    </location>
</feature>
<feature type="region of interest" description="Disordered" evidence="1">
    <location>
        <begin position="1"/>
        <end position="20"/>
    </location>
</feature>
<evidence type="ECO:0000259" key="2">
    <source>
        <dbReference type="Pfam" id="PF20256"/>
    </source>
</evidence>
<reference evidence="3" key="1">
    <citation type="submission" date="2013-08" db="EMBL/GenBank/DDBJ databases">
        <authorList>
            <person name="Mendez C."/>
            <person name="Richter M."/>
            <person name="Ferrer M."/>
            <person name="Sanchez J."/>
        </authorList>
    </citation>
    <scope>NUCLEOTIDE SEQUENCE</scope>
</reference>
<dbReference type="PANTHER" id="PTHR47495">
    <property type="entry name" value="ALDEHYDE DEHYDROGENASE"/>
    <property type="match status" value="1"/>
</dbReference>
<evidence type="ECO:0000313" key="3">
    <source>
        <dbReference type="EMBL" id="EQD38931.1"/>
    </source>
</evidence>
<name>T0YTL6_9ZZZZ</name>
<dbReference type="EMBL" id="AUZX01012547">
    <property type="protein sequence ID" value="EQD38931.1"/>
    <property type="molecule type" value="Genomic_DNA"/>
</dbReference>
<dbReference type="PROSITE" id="PS51318">
    <property type="entry name" value="TAT"/>
    <property type="match status" value="1"/>
</dbReference>
<feature type="domain" description="Aldehyde oxidase/xanthine dehydrogenase second molybdopterin binding" evidence="2">
    <location>
        <begin position="65"/>
        <end position="190"/>
    </location>
</feature>
<dbReference type="SUPFAM" id="SSF56003">
    <property type="entry name" value="Molybdenum cofactor-binding domain"/>
    <property type="match status" value="1"/>
</dbReference>
<reference evidence="3" key="2">
    <citation type="journal article" date="2014" name="ISME J.">
        <title>Microbial stratification in low pH oxic and suboxic macroscopic growths along an acid mine drainage.</title>
        <authorList>
            <person name="Mendez-Garcia C."/>
            <person name="Mesa V."/>
            <person name="Sprenger R.R."/>
            <person name="Richter M."/>
            <person name="Diez M.S."/>
            <person name="Solano J."/>
            <person name="Bargiela R."/>
            <person name="Golyshina O.V."/>
            <person name="Manteca A."/>
            <person name="Ramos J.L."/>
            <person name="Gallego J.R."/>
            <person name="Llorente I."/>
            <person name="Martins Dos Santos V.A."/>
            <person name="Jensen O.N."/>
            <person name="Pelaez A.I."/>
            <person name="Sanchez J."/>
            <person name="Ferrer M."/>
        </authorList>
    </citation>
    <scope>NUCLEOTIDE SEQUENCE</scope>
</reference>
<dbReference type="GO" id="GO:0016491">
    <property type="term" value="F:oxidoreductase activity"/>
    <property type="evidence" value="ECO:0007669"/>
    <property type="project" value="InterPro"/>
</dbReference>
<dbReference type="Gene3D" id="3.30.365.10">
    <property type="entry name" value="Aldehyde oxidase/xanthine dehydrogenase, molybdopterin binding domain"/>
    <property type="match status" value="1"/>
</dbReference>
<sequence>MDNDTASVHPDHPPCTPSAPARLSRRAFVTASLTAGGGLLLTLHLSAAAHAAGAPAQRSESAEINPFISIAPDGIVTIMAKNPEIGQGMKTTLPMLIAEELDVEWQNVRARQAMLDPIYGPQFAGGSVGTPLNWIPMQQVGAAGRQMLIEAAARTWNVPLAECDAAKGLVRHRPSGRALPYGTLARKAAALTPPELDSVTLKN</sequence>
<accession>T0YTL6</accession>
<dbReference type="InterPro" id="IPR006311">
    <property type="entry name" value="TAT_signal"/>
</dbReference>
<dbReference type="PANTHER" id="PTHR47495:SF2">
    <property type="entry name" value="ALDEHYDE DEHYDROGENASE"/>
    <property type="match status" value="1"/>
</dbReference>
<organism evidence="3">
    <name type="scientific">mine drainage metagenome</name>
    <dbReference type="NCBI Taxonomy" id="410659"/>
    <lineage>
        <taxon>unclassified sequences</taxon>
        <taxon>metagenomes</taxon>
        <taxon>ecological metagenomes</taxon>
    </lineage>
</organism>
<protein>
    <submittedName>
        <fullName evidence="3">Isoquinoline 1-oxidoreductase, beta subunit</fullName>
    </submittedName>
</protein>
<evidence type="ECO:0000256" key="1">
    <source>
        <dbReference type="SAM" id="MobiDB-lite"/>
    </source>
</evidence>